<feature type="compositionally biased region" description="Polar residues" evidence="1">
    <location>
        <begin position="36"/>
        <end position="57"/>
    </location>
</feature>
<dbReference type="GO" id="GO:0004865">
    <property type="term" value="F:protein serine/threonine phosphatase inhibitor activity"/>
    <property type="evidence" value="ECO:0007669"/>
    <property type="project" value="InterPro"/>
</dbReference>
<gene>
    <name evidence="2" type="ORF">CYCCA115_LOCUS17510</name>
</gene>
<evidence type="ECO:0000313" key="3">
    <source>
        <dbReference type="Proteomes" id="UP001295423"/>
    </source>
</evidence>
<feature type="compositionally biased region" description="Basic residues" evidence="1">
    <location>
        <begin position="121"/>
        <end position="131"/>
    </location>
</feature>
<organism evidence="2 3">
    <name type="scientific">Cylindrotheca closterium</name>
    <dbReference type="NCBI Taxonomy" id="2856"/>
    <lineage>
        <taxon>Eukaryota</taxon>
        <taxon>Sar</taxon>
        <taxon>Stramenopiles</taxon>
        <taxon>Ochrophyta</taxon>
        <taxon>Bacillariophyta</taxon>
        <taxon>Bacillariophyceae</taxon>
        <taxon>Bacillariophycidae</taxon>
        <taxon>Bacillariales</taxon>
        <taxon>Bacillariaceae</taxon>
        <taxon>Cylindrotheca</taxon>
    </lineage>
</organism>
<evidence type="ECO:0000313" key="2">
    <source>
        <dbReference type="EMBL" id="CAJ1959086.1"/>
    </source>
</evidence>
<feature type="compositionally biased region" description="Low complexity" evidence="1">
    <location>
        <begin position="14"/>
        <end position="35"/>
    </location>
</feature>
<dbReference type="EMBL" id="CAKOGP040001980">
    <property type="protein sequence ID" value="CAJ1959086.1"/>
    <property type="molecule type" value="Genomic_DNA"/>
</dbReference>
<dbReference type="Proteomes" id="UP001295423">
    <property type="component" value="Unassembled WGS sequence"/>
</dbReference>
<dbReference type="PANTHER" id="PTHR20835:SF0">
    <property type="entry name" value="E3 UBIQUITIN-PROTEIN LIGASE PPP1R11"/>
    <property type="match status" value="1"/>
</dbReference>
<dbReference type="PANTHER" id="PTHR20835">
    <property type="entry name" value="E3 UBIQUITIN-PROTEIN LIGASE PPP1R11-RELATED"/>
    <property type="match status" value="1"/>
</dbReference>
<evidence type="ECO:0008006" key="4">
    <source>
        <dbReference type="Google" id="ProtNLM"/>
    </source>
</evidence>
<feature type="compositionally biased region" description="Basic residues" evidence="1">
    <location>
        <begin position="85"/>
        <end position="94"/>
    </location>
</feature>
<feature type="compositionally biased region" description="Low complexity" evidence="1">
    <location>
        <begin position="101"/>
        <end position="120"/>
    </location>
</feature>
<sequence>MNSQEASAPPPPAATTISSTHPVAAAAVPSSSGTAENTGSATVTMTVTDAPAQNDNNEVLELTLRPRTNVSWNESVIDNEGMGKKSSKRCCIWHKQREFGESSTESDGSSSSGGPSNGQKKIARKKKGGKKKLPDYQRFHA</sequence>
<name>A0AAD2G0B3_9STRA</name>
<keyword evidence="3" id="KW-1185">Reference proteome</keyword>
<feature type="region of interest" description="Disordered" evidence="1">
    <location>
        <begin position="1"/>
        <end position="141"/>
    </location>
</feature>
<evidence type="ECO:0000256" key="1">
    <source>
        <dbReference type="SAM" id="MobiDB-lite"/>
    </source>
</evidence>
<dbReference type="AlphaFoldDB" id="A0AAD2G0B3"/>
<feature type="compositionally biased region" description="Polar residues" evidence="1">
    <location>
        <begin position="66"/>
        <end position="76"/>
    </location>
</feature>
<feature type="compositionally biased region" description="Basic and acidic residues" evidence="1">
    <location>
        <begin position="132"/>
        <end position="141"/>
    </location>
</feature>
<proteinExistence type="predicted"/>
<dbReference type="Pfam" id="PF07491">
    <property type="entry name" value="PPI_Ypi1"/>
    <property type="match status" value="1"/>
</dbReference>
<protein>
    <recommendedName>
        <fullName evidence="4">Protein phosphatase 1 regulatory subunit 11</fullName>
    </recommendedName>
</protein>
<dbReference type="GO" id="GO:0005634">
    <property type="term" value="C:nucleus"/>
    <property type="evidence" value="ECO:0007669"/>
    <property type="project" value="TreeGrafter"/>
</dbReference>
<dbReference type="GO" id="GO:0008157">
    <property type="term" value="F:protein phosphatase 1 binding"/>
    <property type="evidence" value="ECO:0007669"/>
    <property type="project" value="TreeGrafter"/>
</dbReference>
<accession>A0AAD2G0B3</accession>
<dbReference type="InterPro" id="IPR011107">
    <property type="entry name" value="PPI_Ypi1"/>
</dbReference>
<comment type="caution">
    <text evidence="2">The sequence shown here is derived from an EMBL/GenBank/DDBJ whole genome shotgun (WGS) entry which is preliminary data.</text>
</comment>
<reference evidence="2" key="1">
    <citation type="submission" date="2023-08" db="EMBL/GenBank/DDBJ databases">
        <authorList>
            <person name="Audoor S."/>
            <person name="Bilcke G."/>
        </authorList>
    </citation>
    <scope>NUCLEOTIDE SEQUENCE</scope>
</reference>